<reference evidence="2" key="1">
    <citation type="submission" date="2020-05" db="EMBL/GenBank/DDBJ databases">
        <title>WGS assembly of Panicum virgatum.</title>
        <authorList>
            <person name="Lovell J.T."/>
            <person name="Jenkins J."/>
            <person name="Shu S."/>
            <person name="Juenger T.E."/>
            <person name="Schmutz J."/>
        </authorList>
    </citation>
    <scope>NUCLEOTIDE SEQUENCE</scope>
    <source>
        <strain evidence="2">AP13</strain>
    </source>
</reference>
<evidence type="ECO:0000313" key="3">
    <source>
        <dbReference type="Proteomes" id="UP000823388"/>
    </source>
</evidence>
<dbReference type="AlphaFoldDB" id="A0A8T0RRW6"/>
<protein>
    <submittedName>
        <fullName evidence="2">Uncharacterized protein</fullName>
    </submittedName>
</protein>
<gene>
    <name evidence="2" type="ORF">PVAP13_5NG225967</name>
    <name evidence="1" type="ORF">PVAP13_5NG226481</name>
</gene>
<evidence type="ECO:0000313" key="1">
    <source>
        <dbReference type="EMBL" id="KAG2589115.1"/>
    </source>
</evidence>
<name>A0A8T0RRW6_PANVG</name>
<organism evidence="2 3">
    <name type="scientific">Panicum virgatum</name>
    <name type="common">Blackwell switchgrass</name>
    <dbReference type="NCBI Taxonomy" id="38727"/>
    <lineage>
        <taxon>Eukaryota</taxon>
        <taxon>Viridiplantae</taxon>
        <taxon>Streptophyta</taxon>
        <taxon>Embryophyta</taxon>
        <taxon>Tracheophyta</taxon>
        <taxon>Spermatophyta</taxon>
        <taxon>Magnoliopsida</taxon>
        <taxon>Liliopsida</taxon>
        <taxon>Poales</taxon>
        <taxon>Poaceae</taxon>
        <taxon>PACMAD clade</taxon>
        <taxon>Panicoideae</taxon>
        <taxon>Panicodae</taxon>
        <taxon>Paniceae</taxon>
        <taxon>Panicinae</taxon>
        <taxon>Panicum</taxon>
        <taxon>Panicum sect. Hiantes</taxon>
    </lineage>
</organism>
<dbReference type="EMBL" id="CM029046">
    <property type="protein sequence ID" value="KAG2589115.1"/>
    <property type="molecule type" value="Genomic_DNA"/>
</dbReference>
<dbReference type="Proteomes" id="UP000823388">
    <property type="component" value="Chromosome 5N"/>
</dbReference>
<comment type="caution">
    <text evidence="2">The sequence shown here is derived from an EMBL/GenBank/DDBJ whole genome shotgun (WGS) entry which is preliminary data.</text>
</comment>
<evidence type="ECO:0000313" key="2">
    <source>
        <dbReference type="EMBL" id="KAG2589131.1"/>
    </source>
</evidence>
<proteinExistence type="predicted"/>
<accession>A0A8T0RRW6</accession>
<keyword evidence="3" id="KW-1185">Reference proteome</keyword>
<dbReference type="EMBL" id="CM029046">
    <property type="protein sequence ID" value="KAG2589131.1"/>
    <property type="molecule type" value="Genomic_DNA"/>
</dbReference>
<sequence>MSAFQIIVTGLLKHAVKRRCKDLALKRGEGMFRAVADAISLSGSPRKFGPFFVVQSLQALLSAVVLRALPVVGRGLERAVDERDAPAVADLRLLQAFLFARGGYFEEALAMYTEAARDDASDPRPRYLTHQLCVLVGWPGESDKWLAACKRLAAGSSLGETTVALRTLMDELAVAVALGGSALAFDDDERFPVVMSRIVGAVGSRVAAALVSSLWDKNMPLAARLEARAAPLKELKSKISGAME</sequence>